<dbReference type="PANTHER" id="PTHR30349:SF64">
    <property type="entry name" value="PROPHAGE INTEGRASE INTD-RELATED"/>
    <property type="match status" value="1"/>
</dbReference>
<dbReference type="RefSeq" id="WP_248655775.1">
    <property type="nucleotide sequence ID" value="NZ_CP096658.1"/>
</dbReference>
<dbReference type="SUPFAM" id="SSF56349">
    <property type="entry name" value="DNA breaking-rejoining enzymes"/>
    <property type="match status" value="1"/>
</dbReference>
<evidence type="ECO:0000259" key="2">
    <source>
        <dbReference type="PROSITE" id="PS51898"/>
    </source>
</evidence>
<dbReference type="Gene3D" id="1.10.443.10">
    <property type="entry name" value="Intergrase catalytic core"/>
    <property type="match status" value="1"/>
</dbReference>
<gene>
    <name evidence="3" type="ORF">M0R88_04535</name>
</gene>
<protein>
    <submittedName>
        <fullName evidence="3">Site-specific integrase</fullName>
    </submittedName>
</protein>
<dbReference type="InterPro" id="IPR002104">
    <property type="entry name" value="Integrase_catalytic"/>
</dbReference>
<dbReference type="KEGG" id="haxz:M0R88_04535"/>
<dbReference type="CDD" id="cd00397">
    <property type="entry name" value="DNA_BRE_C"/>
    <property type="match status" value="1"/>
</dbReference>
<evidence type="ECO:0000313" key="4">
    <source>
        <dbReference type="Proteomes" id="UP000830434"/>
    </source>
</evidence>
<dbReference type="EMBL" id="CP096658">
    <property type="protein sequence ID" value="UPW01373.1"/>
    <property type="molecule type" value="Genomic_DNA"/>
</dbReference>
<evidence type="ECO:0000313" key="3">
    <source>
        <dbReference type="EMBL" id="UPW01373.1"/>
    </source>
</evidence>
<keyword evidence="1" id="KW-0233">DNA recombination</keyword>
<dbReference type="InterPro" id="IPR013762">
    <property type="entry name" value="Integrase-like_cat_sf"/>
</dbReference>
<dbReference type="GeneID" id="72189096"/>
<dbReference type="PROSITE" id="PS51898">
    <property type="entry name" value="TYR_RECOMBINASE"/>
    <property type="match status" value="1"/>
</dbReference>
<dbReference type="GO" id="GO:0003677">
    <property type="term" value="F:DNA binding"/>
    <property type="evidence" value="ECO:0007669"/>
    <property type="project" value="InterPro"/>
</dbReference>
<dbReference type="InterPro" id="IPR011010">
    <property type="entry name" value="DNA_brk_join_enz"/>
</dbReference>
<evidence type="ECO:0000256" key="1">
    <source>
        <dbReference type="ARBA" id="ARBA00023172"/>
    </source>
</evidence>
<feature type="domain" description="Tyr recombinase" evidence="2">
    <location>
        <begin position="187"/>
        <end position="366"/>
    </location>
</feature>
<reference evidence="3" key="1">
    <citation type="submission" date="2022-04" db="EMBL/GenBank/DDBJ databases">
        <title>Diverse halophilic archaea isolated from saline environments.</title>
        <authorList>
            <person name="Cui H.-L."/>
        </authorList>
    </citation>
    <scope>NUCLEOTIDE SEQUENCE</scope>
    <source>
        <strain evidence="3">XZYJT40</strain>
    </source>
</reference>
<dbReference type="InterPro" id="IPR050090">
    <property type="entry name" value="Tyrosine_recombinase_XerCD"/>
</dbReference>
<sequence>MPEKYRDVPLTTQNSEARLNQRQLTSYRAHRRRLIDWMLDEGKDPARGDGYAHSTATMRAYRLDKFYRAVWTAERRYTEGITTAHADAWLEHIDEQAYTESYKAACSKALVTLFEWKAAESNTPMTWEPTKRFSSTRARQPRDFFTKDERNRLREAALEVGSVPNYYDVPASDRSAWTAYLAQRFGKPKSEVTPDDWQRANSWKIPSLLWVTLDAGLRPIEVERARVSWVDTENAVLRIPKEKSAKNHENWQTSLQRRTVLAVEKWLHERTLRSMYEETDALWLTKHGNPYGSQALNPLLRKVCDVAGIDLTNRDLTWYSIRHSVGTYMTEERGLKAAATQLRHKTIQSTIKYDQAPLEARHEALERME</sequence>
<dbReference type="GO" id="GO:0015074">
    <property type="term" value="P:DNA integration"/>
    <property type="evidence" value="ECO:0007669"/>
    <property type="project" value="InterPro"/>
</dbReference>
<organism evidence="3 4">
    <name type="scientific">Halorussus gelatinilyticus</name>
    <dbReference type="NCBI Taxonomy" id="2937524"/>
    <lineage>
        <taxon>Archaea</taxon>
        <taxon>Methanobacteriati</taxon>
        <taxon>Methanobacteriota</taxon>
        <taxon>Stenosarchaea group</taxon>
        <taxon>Halobacteria</taxon>
        <taxon>Halobacteriales</taxon>
        <taxon>Haladaptataceae</taxon>
        <taxon>Halorussus</taxon>
    </lineage>
</organism>
<name>A0A8U0IJY0_9EURY</name>
<proteinExistence type="predicted"/>
<dbReference type="Proteomes" id="UP000830434">
    <property type="component" value="Chromosome"/>
</dbReference>
<accession>A0A8U0IJY0</accession>
<keyword evidence="4" id="KW-1185">Reference proteome</keyword>
<dbReference type="AlphaFoldDB" id="A0A8U0IJY0"/>
<dbReference type="GO" id="GO:0006310">
    <property type="term" value="P:DNA recombination"/>
    <property type="evidence" value="ECO:0007669"/>
    <property type="project" value="UniProtKB-KW"/>
</dbReference>
<dbReference type="PANTHER" id="PTHR30349">
    <property type="entry name" value="PHAGE INTEGRASE-RELATED"/>
    <property type="match status" value="1"/>
</dbReference>
<dbReference type="Pfam" id="PF00589">
    <property type="entry name" value="Phage_integrase"/>
    <property type="match status" value="1"/>
</dbReference>